<dbReference type="InterPro" id="IPR045260">
    <property type="entry name" value="Sec12-like"/>
</dbReference>
<evidence type="ECO:0000256" key="10">
    <source>
        <dbReference type="ARBA" id="ARBA00023136"/>
    </source>
</evidence>
<keyword evidence="4 12" id="KW-0812">Transmembrane</keyword>
<dbReference type="PANTHER" id="PTHR23284:SF0">
    <property type="entry name" value="PROLACTIN REGULATORY ELEMENT-BINDING PROTEIN"/>
    <property type="match status" value="1"/>
</dbReference>
<dbReference type="Gene3D" id="2.130.10.10">
    <property type="entry name" value="YVTN repeat-like/Quinoprotein amine dehydrogenase"/>
    <property type="match status" value="2"/>
</dbReference>
<dbReference type="AlphaFoldDB" id="A0A8H7Y1S6"/>
<keyword evidence="5" id="KW-0677">Repeat</keyword>
<evidence type="ECO:0000256" key="9">
    <source>
        <dbReference type="ARBA" id="ARBA00022989"/>
    </source>
</evidence>
<dbReference type="InterPro" id="IPR001680">
    <property type="entry name" value="WD40_rpt"/>
</dbReference>
<dbReference type="InterPro" id="IPR015943">
    <property type="entry name" value="WD40/YVTN_repeat-like_dom_sf"/>
</dbReference>
<evidence type="ECO:0000256" key="11">
    <source>
        <dbReference type="SAM" id="MobiDB-lite"/>
    </source>
</evidence>
<dbReference type="EMBL" id="JAFIQS010000005">
    <property type="protein sequence ID" value="KAG5169439.1"/>
    <property type="molecule type" value="Genomic_DNA"/>
</dbReference>
<comment type="caution">
    <text evidence="13">The sequence shown here is derived from an EMBL/GenBank/DDBJ whole genome shotgun (WGS) entry which is preliminary data.</text>
</comment>
<dbReference type="GO" id="GO:0005789">
    <property type="term" value="C:endoplasmic reticulum membrane"/>
    <property type="evidence" value="ECO:0007669"/>
    <property type="project" value="UniProtKB-SubCell"/>
</dbReference>
<protein>
    <submittedName>
        <fullName evidence="13">Uncharacterized protein</fullName>
    </submittedName>
</protein>
<dbReference type="Pfam" id="PF00400">
    <property type="entry name" value="WD40"/>
    <property type="match status" value="1"/>
</dbReference>
<evidence type="ECO:0000256" key="8">
    <source>
        <dbReference type="ARBA" id="ARBA00022927"/>
    </source>
</evidence>
<evidence type="ECO:0000256" key="4">
    <source>
        <dbReference type="ARBA" id="ARBA00022692"/>
    </source>
</evidence>
<keyword evidence="6" id="KW-0256">Endoplasmic reticulum</keyword>
<dbReference type="GO" id="GO:0006888">
    <property type="term" value="P:endoplasmic reticulum to Golgi vesicle-mediated transport"/>
    <property type="evidence" value="ECO:0007669"/>
    <property type="project" value="TreeGrafter"/>
</dbReference>
<accession>A0A8H7Y1S6</accession>
<evidence type="ECO:0000256" key="12">
    <source>
        <dbReference type="SAM" id="Phobius"/>
    </source>
</evidence>
<evidence type="ECO:0000256" key="2">
    <source>
        <dbReference type="ARBA" id="ARBA00022448"/>
    </source>
</evidence>
<keyword evidence="7" id="KW-0931">ER-Golgi transport</keyword>
<feature type="transmembrane region" description="Helical" evidence="12">
    <location>
        <begin position="380"/>
        <end position="399"/>
    </location>
</feature>
<dbReference type="GO" id="GO:0005085">
    <property type="term" value="F:guanyl-nucleotide exchange factor activity"/>
    <property type="evidence" value="ECO:0007669"/>
    <property type="project" value="InterPro"/>
</dbReference>
<gene>
    <name evidence="13" type="ORF">JR316_005995</name>
</gene>
<dbReference type="InterPro" id="IPR036322">
    <property type="entry name" value="WD40_repeat_dom_sf"/>
</dbReference>
<keyword evidence="8" id="KW-0653">Protein transport</keyword>
<dbReference type="GO" id="GO:0015031">
    <property type="term" value="P:protein transport"/>
    <property type="evidence" value="ECO:0007669"/>
    <property type="project" value="UniProtKB-KW"/>
</dbReference>
<dbReference type="GO" id="GO:0003400">
    <property type="term" value="P:regulation of COPII vesicle coating"/>
    <property type="evidence" value="ECO:0007669"/>
    <property type="project" value="TreeGrafter"/>
</dbReference>
<evidence type="ECO:0000256" key="7">
    <source>
        <dbReference type="ARBA" id="ARBA00022892"/>
    </source>
</evidence>
<dbReference type="OrthoDB" id="2013972at2759"/>
<proteinExistence type="predicted"/>
<reference evidence="13" key="1">
    <citation type="submission" date="2021-02" db="EMBL/GenBank/DDBJ databases">
        <title>Psilocybe cubensis genome.</title>
        <authorList>
            <person name="Mckernan K.J."/>
            <person name="Crawford S."/>
            <person name="Trippe A."/>
            <person name="Kane L.T."/>
            <person name="Mclaughlin S."/>
        </authorList>
    </citation>
    <scope>NUCLEOTIDE SEQUENCE [LARGE SCALE GENOMIC DNA]</scope>
    <source>
        <strain evidence="13">MGC-MH-2018</strain>
    </source>
</reference>
<feature type="compositionally biased region" description="Low complexity" evidence="11">
    <location>
        <begin position="195"/>
        <end position="206"/>
    </location>
</feature>
<comment type="subcellular location">
    <subcellularLocation>
        <location evidence="1">Endoplasmic reticulum membrane</location>
        <topology evidence="1">Single-pass type II membrane protein</topology>
    </subcellularLocation>
</comment>
<keyword evidence="9 12" id="KW-1133">Transmembrane helix</keyword>
<evidence type="ECO:0000256" key="5">
    <source>
        <dbReference type="ARBA" id="ARBA00022737"/>
    </source>
</evidence>
<dbReference type="SUPFAM" id="SSF50978">
    <property type="entry name" value="WD40 repeat-like"/>
    <property type="match status" value="1"/>
</dbReference>
<evidence type="ECO:0000313" key="13">
    <source>
        <dbReference type="EMBL" id="KAG5169439.1"/>
    </source>
</evidence>
<evidence type="ECO:0000256" key="1">
    <source>
        <dbReference type="ARBA" id="ARBA00004648"/>
    </source>
</evidence>
<feature type="region of interest" description="Disordered" evidence="11">
    <location>
        <begin position="195"/>
        <end position="249"/>
    </location>
</feature>
<sequence length="408" mass="44116">MRPKHTQHPLPAFPVYSCAFLSPTELVLGGGGGASRSGIKNKLRLYNVSDDRSIELKDEYELEKGEDAPMSMAVHQKTATIVCGVNSVEEKLLKGENEHCRTFSVAAAKIKPLTTTNTIPVVPDKDDFQKVTVLSPDGTLLAIAGSNDLTLLSFPSLEPVVETIHVERDIYDATFSKNNLVITTTHNLLVYGLPTTVPKSSTTTSPKKSKKKSKATASETNEKLSSLELQKTVDVPPSTGEGSTFRAGRYHPTDDKTMYTVINVVPPRSRKTKSLNRQSFICKWNTSSWVLEKIRKVGDGGLTCMDLSPDGRFIGYGFSDLTVGLLDAKSLSPFASILKAHEFPPTIVKFNLDSTLLISGSPDNSIRIVSIPSDATGSSLTTIVIILLTILVLLLAVAARQFPGGIGL</sequence>
<keyword evidence="3" id="KW-0853">WD repeat</keyword>
<evidence type="ECO:0000256" key="6">
    <source>
        <dbReference type="ARBA" id="ARBA00022824"/>
    </source>
</evidence>
<keyword evidence="10 12" id="KW-0472">Membrane</keyword>
<keyword evidence="2" id="KW-0813">Transport</keyword>
<organism evidence="13">
    <name type="scientific">Psilocybe cubensis</name>
    <name type="common">Psychedelic mushroom</name>
    <name type="synonym">Stropharia cubensis</name>
    <dbReference type="NCBI Taxonomy" id="181762"/>
    <lineage>
        <taxon>Eukaryota</taxon>
        <taxon>Fungi</taxon>
        <taxon>Dikarya</taxon>
        <taxon>Basidiomycota</taxon>
        <taxon>Agaricomycotina</taxon>
        <taxon>Agaricomycetes</taxon>
        <taxon>Agaricomycetidae</taxon>
        <taxon>Agaricales</taxon>
        <taxon>Agaricineae</taxon>
        <taxon>Strophariaceae</taxon>
        <taxon>Psilocybe</taxon>
    </lineage>
</organism>
<dbReference type="SMART" id="SM00320">
    <property type="entry name" value="WD40"/>
    <property type="match status" value="2"/>
</dbReference>
<evidence type="ECO:0000256" key="3">
    <source>
        <dbReference type="ARBA" id="ARBA00022574"/>
    </source>
</evidence>
<name>A0A8H7Y1S6_PSICU</name>
<dbReference type="PANTHER" id="PTHR23284">
    <property type="entry name" value="PROLACTIN REGULATORY ELEMENT BINDING PROTEIN"/>
    <property type="match status" value="1"/>
</dbReference>